<comment type="caution">
    <text evidence="2">The sequence shown here is derived from an EMBL/GenBank/DDBJ whole genome shotgun (WGS) entry which is preliminary data.</text>
</comment>
<evidence type="ECO:0000256" key="1">
    <source>
        <dbReference type="SAM" id="Phobius"/>
    </source>
</evidence>
<feature type="transmembrane region" description="Helical" evidence="1">
    <location>
        <begin position="53"/>
        <end position="72"/>
    </location>
</feature>
<keyword evidence="1" id="KW-1133">Transmembrane helix</keyword>
<accession>A0A4R5YKA6</accession>
<evidence type="ECO:0000313" key="3">
    <source>
        <dbReference type="Proteomes" id="UP000295633"/>
    </source>
</evidence>
<feature type="transmembrane region" description="Helical" evidence="1">
    <location>
        <begin position="21"/>
        <end position="41"/>
    </location>
</feature>
<dbReference type="EMBL" id="SMZX01000001">
    <property type="protein sequence ID" value="TDL45864.1"/>
    <property type="molecule type" value="Genomic_DNA"/>
</dbReference>
<dbReference type="AlphaFoldDB" id="A0A4R5YKA6"/>
<dbReference type="RefSeq" id="WP_133398953.1">
    <property type="nucleotide sequence ID" value="NZ_SMZX01000001.1"/>
</dbReference>
<gene>
    <name evidence="2" type="ORF">E2R54_05330</name>
</gene>
<reference evidence="2 3" key="1">
    <citation type="submission" date="2019-03" db="EMBL/GenBank/DDBJ databases">
        <title>Genome Sequencing and Assembly of Various Microbes Isolated from Partially Reclaimed Soil and Acid Mine Drainage (AMD) Site.</title>
        <authorList>
            <person name="Steinbock B."/>
            <person name="Bechtold R."/>
            <person name="Sevigny J.L."/>
            <person name="Thomas D."/>
            <person name="Cuthill L.R."/>
            <person name="Aveiro Johannsen E.J."/>
            <person name="Thomas K."/>
            <person name="Ghosh A."/>
        </authorList>
    </citation>
    <scope>NUCLEOTIDE SEQUENCE [LARGE SCALE GENOMIC DNA]</scope>
    <source>
        <strain evidence="2 3">F-B2</strain>
    </source>
</reference>
<sequence>MDVETQHEERSAGVARLRTGMRWLALGSIVVLGALMSWAILSASNGSPAGMVAANSGSIAVVLAWVSGHVAITKRLQRLAAAGSGDAT</sequence>
<dbReference type="Proteomes" id="UP000295633">
    <property type="component" value="Unassembled WGS sequence"/>
</dbReference>
<keyword evidence="1" id="KW-0812">Transmembrane</keyword>
<evidence type="ECO:0000313" key="2">
    <source>
        <dbReference type="EMBL" id="TDL45864.1"/>
    </source>
</evidence>
<protein>
    <submittedName>
        <fullName evidence="2">Uncharacterized protein</fullName>
    </submittedName>
</protein>
<proteinExistence type="predicted"/>
<name>A0A4R5YKA6_9MICO</name>
<keyword evidence="1" id="KW-0472">Membrane</keyword>
<organism evidence="2 3">
    <name type="scientific">Microbacterium oleivorans</name>
    <dbReference type="NCBI Taxonomy" id="273677"/>
    <lineage>
        <taxon>Bacteria</taxon>
        <taxon>Bacillati</taxon>
        <taxon>Actinomycetota</taxon>
        <taxon>Actinomycetes</taxon>
        <taxon>Micrococcales</taxon>
        <taxon>Microbacteriaceae</taxon>
        <taxon>Microbacterium</taxon>
    </lineage>
</organism>